<evidence type="ECO:0000256" key="4">
    <source>
        <dbReference type="ARBA" id="ARBA00022989"/>
    </source>
</evidence>
<dbReference type="SUPFAM" id="SSF103473">
    <property type="entry name" value="MFS general substrate transporter"/>
    <property type="match status" value="1"/>
</dbReference>
<evidence type="ECO:0000256" key="5">
    <source>
        <dbReference type="ARBA" id="ARBA00023136"/>
    </source>
</evidence>
<name>A0A8D8BC50_CULPI</name>
<dbReference type="AlphaFoldDB" id="A0A8D8BC50"/>
<reference evidence="7" key="1">
    <citation type="submission" date="2021-05" db="EMBL/GenBank/DDBJ databases">
        <authorList>
            <person name="Alioto T."/>
            <person name="Alioto T."/>
            <person name="Gomez Garrido J."/>
        </authorList>
    </citation>
    <scope>NUCLEOTIDE SEQUENCE</scope>
</reference>
<evidence type="ECO:0000256" key="6">
    <source>
        <dbReference type="SAM" id="Phobius"/>
    </source>
</evidence>
<keyword evidence="3 6" id="KW-0812">Transmembrane</keyword>
<dbReference type="GO" id="GO:0016020">
    <property type="term" value="C:membrane"/>
    <property type="evidence" value="ECO:0007669"/>
    <property type="project" value="UniProtKB-SubCell"/>
</dbReference>
<proteinExistence type="predicted"/>
<dbReference type="PANTHER" id="PTHR23511">
    <property type="entry name" value="SYNAPTIC VESICLE GLYCOPROTEIN 2"/>
    <property type="match status" value="1"/>
</dbReference>
<accession>A0A8D8BC50</accession>
<evidence type="ECO:0000256" key="1">
    <source>
        <dbReference type="ARBA" id="ARBA00004141"/>
    </source>
</evidence>
<sequence>MAPSVESVVESGGGRVFIVEPLAVGDGKELAKRGTEQKSHTFDEAIDIAGFGRTSWQVFLVSALIMLAVLNETMGISILIPAAHCDLHLSATDKGMLTGVSFAGKIHDNYFLKITQLAASPESDTIFVSKIPKLTYSVVMLSAA</sequence>
<dbReference type="EMBL" id="HBUE01071169">
    <property type="protein sequence ID" value="CAG6472726.1"/>
    <property type="molecule type" value="Transcribed_RNA"/>
</dbReference>
<protein>
    <submittedName>
        <fullName evidence="7">Synaptic vesicle 2-related protein</fullName>
    </submittedName>
</protein>
<keyword evidence="5 6" id="KW-0472">Membrane</keyword>
<keyword evidence="2" id="KW-0813">Transport</keyword>
<dbReference type="EMBL" id="HBUE01071171">
    <property type="protein sequence ID" value="CAG6472728.1"/>
    <property type="molecule type" value="Transcribed_RNA"/>
</dbReference>
<dbReference type="InterPro" id="IPR036259">
    <property type="entry name" value="MFS_trans_sf"/>
</dbReference>
<dbReference type="PANTHER" id="PTHR23511:SF37">
    <property type="entry name" value="MAJOR FACILITATOR SUPERFAMILY (MFS) PROFILE DOMAIN-CONTAINING PROTEIN-RELATED"/>
    <property type="match status" value="1"/>
</dbReference>
<evidence type="ECO:0000313" key="7">
    <source>
        <dbReference type="EMBL" id="CAG6472727.1"/>
    </source>
</evidence>
<dbReference type="EMBL" id="HBUE01071170">
    <property type="protein sequence ID" value="CAG6472727.1"/>
    <property type="molecule type" value="Transcribed_RNA"/>
</dbReference>
<organism evidence="7">
    <name type="scientific">Culex pipiens</name>
    <name type="common">House mosquito</name>
    <dbReference type="NCBI Taxonomy" id="7175"/>
    <lineage>
        <taxon>Eukaryota</taxon>
        <taxon>Metazoa</taxon>
        <taxon>Ecdysozoa</taxon>
        <taxon>Arthropoda</taxon>
        <taxon>Hexapoda</taxon>
        <taxon>Insecta</taxon>
        <taxon>Pterygota</taxon>
        <taxon>Neoptera</taxon>
        <taxon>Endopterygota</taxon>
        <taxon>Diptera</taxon>
        <taxon>Nematocera</taxon>
        <taxon>Culicoidea</taxon>
        <taxon>Culicidae</taxon>
        <taxon>Culicinae</taxon>
        <taxon>Culicini</taxon>
        <taxon>Culex</taxon>
        <taxon>Culex</taxon>
    </lineage>
</organism>
<evidence type="ECO:0000256" key="3">
    <source>
        <dbReference type="ARBA" id="ARBA00022692"/>
    </source>
</evidence>
<keyword evidence="4 6" id="KW-1133">Transmembrane helix</keyword>
<evidence type="ECO:0000256" key="2">
    <source>
        <dbReference type="ARBA" id="ARBA00022448"/>
    </source>
</evidence>
<feature type="transmembrane region" description="Helical" evidence="6">
    <location>
        <begin position="58"/>
        <end position="80"/>
    </location>
</feature>
<comment type="subcellular location">
    <subcellularLocation>
        <location evidence="1">Membrane</location>
        <topology evidence="1">Multi-pass membrane protein</topology>
    </subcellularLocation>
</comment>